<dbReference type="Proteomes" id="UP001159364">
    <property type="component" value="Linkage Group LG07"/>
</dbReference>
<evidence type="ECO:0000256" key="1">
    <source>
        <dbReference type="SAM" id="Phobius"/>
    </source>
</evidence>
<keyword evidence="1" id="KW-0472">Membrane</keyword>
<dbReference type="PANTHER" id="PTHR36722:SF1">
    <property type="entry name" value="TYPE 2 DNA TOPOISOMERASE 6 SUBUNIT B-LIKE"/>
    <property type="match status" value="1"/>
</dbReference>
<comment type="caution">
    <text evidence="2">The sequence shown here is derived from an EMBL/GenBank/DDBJ whole genome shotgun (WGS) entry which is preliminary data.</text>
</comment>
<evidence type="ECO:0000313" key="3">
    <source>
        <dbReference type="Proteomes" id="UP001159364"/>
    </source>
</evidence>
<protein>
    <submittedName>
        <fullName evidence="2">Uncharacterized protein</fullName>
    </submittedName>
</protein>
<keyword evidence="1" id="KW-0812">Transmembrane</keyword>
<keyword evidence="3" id="KW-1185">Reference proteome</keyword>
<dbReference type="EMBL" id="JAIWQS010000007">
    <property type="protein sequence ID" value="KAJ8759029.1"/>
    <property type="molecule type" value="Genomic_DNA"/>
</dbReference>
<dbReference type="InterPro" id="IPR034566">
    <property type="entry name" value="MTOPVIB_plant"/>
</dbReference>
<dbReference type="GO" id="GO:0030674">
    <property type="term" value="F:protein-macromolecule adaptor activity"/>
    <property type="evidence" value="ECO:0007669"/>
    <property type="project" value="TreeGrafter"/>
</dbReference>
<dbReference type="PANTHER" id="PTHR36722">
    <property type="entry name" value="TYPE 2 DNA TOPOISOMERASE 6 SUBUNIT B-LIKE"/>
    <property type="match status" value="1"/>
</dbReference>
<gene>
    <name evidence="2" type="ORF">K2173_003267</name>
</gene>
<dbReference type="AlphaFoldDB" id="A0AAV8SYN6"/>
<dbReference type="GO" id="GO:0000793">
    <property type="term" value="C:condensed chromosome"/>
    <property type="evidence" value="ECO:0007669"/>
    <property type="project" value="TreeGrafter"/>
</dbReference>
<feature type="transmembrane region" description="Helical" evidence="1">
    <location>
        <begin position="342"/>
        <end position="362"/>
    </location>
</feature>
<dbReference type="GO" id="GO:0042138">
    <property type="term" value="P:meiotic DNA double-strand break formation"/>
    <property type="evidence" value="ECO:0007669"/>
    <property type="project" value="InterPro"/>
</dbReference>
<accession>A0AAV8SYN6</accession>
<keyword evidence="1" id="KW-1133">Transmembrane helix</keyword>
<sequence>MRGSSSMDVSSIPRLCLSLIGFAFQRCRLSSDLCRLSVLLSSPSASNPSVLQVSISDTGVGSCLEEFHAFKCPSEAIASQNWDGSLAVRTTSISDLEVYHYQLNLRETNPIRRLIRLPSKPKNGVKFSGTEVCLCLSESIHVLLAEIRKYFQKILVLNIPNVAIELVAEGADIPGSRLENVFLANEGNPLPSSASNIERLKSGLENYLLKHGQSLSQKCECFPWKDLKVGSGTACSMESHRRSGLTVEVVIVLSEVEASCSHIKACSSKTEVYILSLVLYFKDFSPCSIPQSSLKALTSIDWKSFGLSLGDVDPDGHLIEWENSPSHIAMVVHSYHKQYPTLTFLILIVYFLAQVFCVIYIMQLPLTCRQGYESISEA</sequence>
<evidence type="ECO:0000313" key="2">
    <source>
        <dbReference type="EMBL" id="KAJ8759029.1"/>
    </source>
</evidence>
<reference evidence="2 3" key="1">
    <citation type="submission" date="2021-09" db="EMBL/GenBank/DDBJ databases">
        <title>Genomic insights and catalytic innovation underlie evolution of tropane alkaloids biosynthesis.</title>
        <authorList>
            <person name="Wang Y.-J."/>
            <person name="Tian T."/>
            <person name="Huang J.-P."/>
            <person name="Huang S.-X."/>
        </authorList>
    </citation>
    <scope>NUCLEOTIDE SEQUENCE [LARGE SCALE GENOMIC DNA]</scope>
    <source>
        <strain evidence="2">KIB-2018</strain>
        <tissue evidence="2">Leaf</tissue>
    </source>
</reference>
<name>A0AAV8SYN6_9ROSI</name>
<dbReference type="GO" id="GO:0007131">
    <property type="term" value="P:reciprocal meiotic recombination"/>
    <property type="evidence" value="ECO:0007669"/>
    <property type="project" value="TreeGrafter"/>
</dbReference>
<organism evidence="2 3">
    <name type="scientific">Erythroxylum novogranatense</name>
    <dbReference type="NCBI Taxonomy" id="1862640"/>
    <lineage>
        <taxon>Eukaryota</taxon>
        <taxon>Viridiplantae</taxon>
        <taxon>Streptophyta</taxon>
        <taxon>Embryophyta</taxon>
        <taxon>Tracheophyta</taxon>
        <taxon>Spermatophyta</taxon>
        <taxon>Magnoliopsida</taxon>
        <taxon>eudicotyledons</taxon>
        <taxon>Gunneridae</taxon>
        <taxon>Pentapetalae</taxon>
        <taxon>rosids</taxon>
        <taxon>fabids</taxon>
        <taxon>Malpighiales</taxon>
        <taxon>Erythroxylaceae</taxon>
        <taxon>Erythroxylum</taxon>
    </lineage>
</organism>
<proteinExistence type="predicted"/>